<keyword evidence="3" id="KW-0732">Signal</keyword>
<feature type="domain" description="SusD-like N-terminal" evidence="7">
    <location>
        <begin position="87"/>
        <end position="215"/>
    </location>
</feature>
<evidence type="ECO:0000256" key="1">
    <source>
        <dbReference type="ARBA" id="ARBA00004442"/>
    </source>
</evidence>
<dbReference type="InterPro" id="IPR011990">
    <property type="entry name" value="TPR-like_helical_dom_sf"/>
</dbReference>
<feature type="domain" description="RagB/SusD" evidence="6">
    <location>
        <begin position="257"/>
        <end position="528"/>
    </location>
</feature>
<dbReference type="EMBL" id="JAULBC010000002">
    <property type="protein sequence ID" value="MEX6687077.1"/>
    <property type="molecule type" value="Genomic_DNA"/>
</dbReference>
<evidence type="ECO:0000256" key="3">
    <source>
        <dbReference type="ARBA" id="ARBA00022729"/>
    </source>
</evidence>
<protein>
    <submittedName>
        <fullName evidence="8">RagB/SusD family nutrient uptake outer membrane protein</fullName>
    </submittedName>
</protein>
<comment type="similarity">
    <text evidence="2">Belongs to the SusD family.</text>
</comment>
<dbReference type="Proteomes" id="UP001560573">
    <property type="component" value="Unassembled WGS sequence"/>
</dbReference>
<dbReference type="RefSeq" id="WP_369328481.1">
    <property type="nucleotide sequence ID" value="NZ_JAULBC010000002.1"/>
</dbReference>
<name>A0ABV3ZB49_9BACT</name>
<evidence type="ECO:0000313" key="8">
    <source>
        <dbReference type="EMBL" id="MEX6687077.1"/>
    </source>
</evidence>
<dbReference type="Pfam" id="PF14322">
    <property type="entry name" value="SusD-like_3"/>
    <property type="match status" value="1"/>
</dbReference>
<keyword evidence="4" id="KW-0472">Membrane</keyword>
<proteinExistence type="inferred from homology"/>
<evidence type="ECO:0000259" key="7">
    <source>
        <dbReference type="Pfam" id="PF14322"/>
    </source>
</evidence>
<reference evidence="8 9" key="1">
    <citation type="submission" date="2023-07" db="EMBL/GenBank/DDBJ databases">
        <authorList>
            <person name="Lian W.-H."/>
        </authorList>
    </citation>
    <scope>NUCLEOTIDE SEQUENCE [LARGE SCALE GENOMIC DNA]</scope>
    <source>
        <strain evidence="8 9">SYSU DXS3180</strain>
    </source>
</reference>
<evidence type="ECO:0000313" key="9">
    <source>
        <dbReference type="Proteomes" id="UP001560573"/>
    </source>
</evidence>
<organism evidence="8 9">
    <name type="scientific">Danxiaibacter flavus</name>
    <dbReference type="NCBI Taxonomy" id="3049108"/>
    <lineage>
        <taxon>Bacteria</taxon>
        <taxon>Pseudomonadati</taxon>
        <taxon>Bacteroidota</taxon>
        <taxon>Chitinophagia</taxon>
        <taxon>Chitinophagales</taxon>
        <taxon>Chitinophagaceae</taxon>
        <taxon>Danxiaibacter</taxon>
    </lineage>
</organism>
<dbReference type="Gene3D" id="1.25.40.390">
    <property type="match status" value="1"/>
</dbReference>
<dbReference type="SUPFAM" id="SSF48452">
    <property type="entry name" value="TPR-like"/>
    <property type="match status" value="1"/>
</dbReference>
<keyword evidence="9" id="KW-1185">Reference proteome</keyword>
<accession>A0ABV3ZB49</accession>
<dbReference type="InterPro" id="IPR012944">
    <property type="entry name" value="SusD_RagB_dom"/>
</dbReference>
<sequence>MKNNYKKYLVLLLSVGLFSCSKDLLDTVPNDRLSENVFWKTQSDAEVAVNSLYRDLDGTNIFAWDAFTDLAHVNQPFAVDAFIELGTYDATSSKIYSEWSNAYTGIAAANYFLDNVGKITTVTDSTTFKRYKAEARFLRAYQYVKLASLYGDVPLVTSSLSIDDARQLKREPVATIYDFIDAELSDIVNTLPLSYSGNNVGRITRGAALALKARADLYAGRYEAAATTAKAVIDLNVYKLYPTYGKLFSYAAENNSEVILDKQFITSTYSNGVFNLLAPYSQKSSQSTYVPTKAAVDQYQTAQGVNITDPSSGYDPDNPYANRDPRLGFSVFLDGDTLPDGSIFHPAPNSGTPDAVGNTYIASTTGFNIKKYVNKEDYANPSNNGINIILLRYAEVLLTYAEAKIEANTIDQSVYDAINAVRNTRSDVILPSVSNNLTRDQLRAAVRQERTIELAFEGLHLQDIRRWKTAATVVPGPVYGITYKDNSGATKVVQVAVNRLFDASKHYLWPVPQTERDQNGNLTQNAGW</sequence>
<evidence type="ECO:0000259" key="6">
    <source>
        <dbReference type="Pfam" id="PF07980"/>
    </source>
</evidence>
<evidence type="ECO:0000256" key="2">
    <source>
        <dbReference type="ARBA" id="ARBA00006275"/>
    </source>
</evidence>
<gene>
    <name evidence="8" type="ORF">QTN47_06205</name>
</gene>
<evidence type="ECO:0000256" key="5">
    <source>
        <dbReference type="ARBA" id="ARBA00023237"/>
    </source>
</evidence>
<dbReference type="Pfam" id="PF07980">
    <property type="entry name" value="SusD_RagB"/>
    <property type="match status" value="1"/>
</dbReference>
<dbReference type="PROSITE" id="PS51257">
    <property type="entry name" value="PROKAR_LIPOPROTEIN"/>
    <property type="match status" value="1"/>
</dbReference>
<evidence type="ECO:0000256" key="4">
    <source>
        <dbReference type="ARBA" id="ARBA00023136"/>
    </source>
</evidence>
<comment type="caution">
    <text evidence="8">The sequence shown here is derived from an EMBL/GenBank/DDBJ whole genome shotgun (WGS) entry which is preliminary data.</text>
</comment>
<dbReference type="CDD" id="cd08977">
    <property type="entry name" value="SusD"/>
    <property type="match status" value="1"/>
</dbReference>
<keyword evidence="5" id="KW-0998">Cell outer membrane</keyword>
<comment type="subcellular location">
    <subcellularLocation>
        <location evidence="1">Cell outer membrane</location>
    </subcellularLocation>
</comment>
<dbReference type="InterPro" id="IPR033985">
    <property type="entry name" value="SusD-like_N"/>
</dbReference>